<evidence type="ECO:0000313" key="1">
    <source>
        <dbReference type="EMBL" id="EKM31755.1"/>
    </source>
</evidence>
<gene>
    <name evidence="1" type="ORF">VCHENC02_2636B</name>
</gene>
<organism evidence="1 2">
    <name type="scientific">Vibrio harveyi</name>
    <name type="common">Beneckea harveyi</name>
    <dbReference type="NCBI Taxonomy" id="669"/>
    <lineage>
        <taxon>Bacteria</taxon>
        <taxon>Pseudomonadati</taxon>
        <taxon>Pseudomonadota</taxon>
        <taxon>Gammaproteobacteria</taxon>
        <taxon>Vibrionales</taxon>
        <taxon>Vibrionaceae</taxon>
        <taxon>Vibrio</taxon>
    </lineage>
</organism>
<dbReference type="AlphaFoldDB" id="A0A454CZC8"/>
<accession>A0A454CZC8</accession>
<comment type="caution">
    <text evidence="1">The sequence shown here is derived from an EMBL/GenBank/DDBJ whole genome shotgun (WGS) entry which is preliminary data.</text>
</comment>
<reference evidence="1 2" key="1">
    <citation type="submission" date="2012-10" db="EMBL/GenBank/DDBJ databases">
        <title>Genome sequence of Vibrio Cholerae HENC-02.</title>
        <authorList>
            <person name="Eppinger M."/>
            <person name="Hasan N.A."/>
            <person name="Sengamalay N."/>
            <person name="Hine E."/>
            <person name="Su Q."/>
            <person name="Daugherty S.C."/>
            <person name="Young S."/>
            <person name="Sadzewicz L."/>
            <person name="Tallon L."/>
            <person name="Cebula T.A."/>
            <person name="Ravel J."/>
            <person name="Colwell R.R."/>
        </authorList>
    </citation>
    <scope>NUCLEOTIDE SEQUENCE [LARGE SCALE GENOMIC DNA]</scope>
    <source>
        <strain evidence="1 2">HENC-02</strain>
    </source>
</reference>
<name>A0A454CZC8_VIBHA</name>
<protein>
    <submittedName>
        <fullName evidence="1">Uncharacterized protein</fullName>
    </submittedName>
</protein>
<dbReference type="Proteomes" id="UP000008367">
    <property type="component" value="Unassembled WGS sequence"/>
</dbReference>
<feature type="non-terminal residue" evidence="1">
    <location>
        <position position="1"/>
    </location>
</feature>
<dbReference type="EMBL" id="AJSR01001044">
    <property type="protein sequence ID" value="EKM31755.1"/>
    <property type="molecule type" value="Genomic_DNA"/>
</dbReference>
<evidence type="ECO:0000313" key="2">
    <source>
        <dbReference type="Proteomes" id="UP000008367"/>
    </source>
</evidence>
<sequence length="19" mass="2136">ELIFAAVCGFFIQGRGFEM</sequence>
<proteinExistence type="predicted"/>